<evidence type="ECO:0008006" key="4">
    <source>
        <dbReference type="Google" id="ProtNLM"/>
    </source>
</evidence>
<feature type="transmembrane region" description="Helical" evidence="1">
    <location>
        <begin position="413"/>
        <end position="432"/>
    </location>
</feature>
<feature type="transmembrane region" description="Helical" evidence="1">
    <location>
        <begin position="349"/>
        <end position="369"/>
    </location>
</feature>
<dbReference type="AlphaFoldDB" id="A0A7H0GWF2"/>
<dbReference type="KEGG" id="hqi:H9L05_02315"/>
<keyword evidence="3" id="KW-1185">Reference proteome</keyword>
<keyword evidence="1" id="KW-1133">Transmembrane helix</keyword>
<evidence type="ECO:0000313" key="3">
    <source>
        <dbReference type="Proteomes" id="UP000516093"/>
    </source>
</evidence>
<dbReference type="RefSeq" id="WP_187732868.1">
    <property type="nucleotide sequence ID" value="NZ_BMFN01000002.1"/>
</dbReference>
<sequence length="455" mass="51636">MELKDLFLTPLYLGIFYALAFALRPRFTNVLTKKYFIPALSLKFLGAIALGLIYQFYYDGGDTYNYFYHSTIMHEAFDKSWSVGMKLLTSDGVRSSDIATYASRMYWFEPGSSEMVIVRIATVIGMLCFNTYTVVALIFAIISFSGMWAMFLTFMKIRPQVYKQLAIVVFFIPSVFFWGSGLMKDSLCIGALGWIFYTFYEGAIEKKRILRNIIIGGIAAYFLSTTKVYILLSFLPPAVLWVFNENSQRIRNQLIRILAKPILLGIGAVIAVYAMTNLTKGDEKYDLDKIGERSKITSDYLYEVSVKQDGSAYTLGEQDGSIGGMVKLVPQAIVVSLFRPFLWEARNPVMLLSALEATFFLVFTLRMLFNIGPRRFLNYIIRTPVLSLCIVFALIFGASVGIISYNFGTLVRYKIPLIPFYLAALYIMQSLSQQPSKPKIRRKIPPTPRRLATVS</sequence>
<feature type="transmembrane region" description="Helical" evidence="1">
    <location>
        <begin position="6"/>
        <end position="23"/>
    </location>
</feature>
<evidence type="ECO:0000256" key="1">
    <source>
        <dbReference type="SAM" id="Phobius"/>
    </source>
</evidence>
<keyword evidence="1" id="KW-0812">Transmembrane</keyword>
<feature type="transmembrane region" description="Helical" evidence="1">
    <location>
        <begin position="254"/>
        <end position="275"/>
    </location>
</feature>
<gene>
    <name evidence="2" type="ORF">H9L05_02315</name>
</gene>
<name>A0A7H0GWF2_9BACT</name>
<feature type="transmembrane region" description="Helical" evidence="1">
    <location>
        <begin position="116"/>
        <end position="144"/>
    </location>
</feature>
<feature type="transmembrane region" description="Helical" evidence="1">
    <location>
        <begin position="35"/>
        <end position="57"/>
    </location>
</feature>
<protein>
    <recommendedName>
        <fullName evidence="4">Glycosyltransferase family 39 protein</fullName>
    </recommendedName>
</protein>
<organism evidence="2 3">
    <name type="scientific">Hymenobacter qilianensis</name>
    <dbReference type="NCBI Taxonomy" id="1385715"/>
    <lineage>
        <taxon>Bacteria</taxon>
        <taxon>Pseudomonadati</taxon>
        <taxon>Bacteroidota</taxon>
        <taxon>Cytophagia</taxon>
        <taxon>Cytophagales</taxon>
        <taxon>Hymenobacteraceae</taxon>
        <taxon>Hymenobacter</taxon>
    </lineage>
</organism>
<feature type="transmembrane region" description="Helical" evidence="1">
    <location>
        <begin position="209"/>
        <end position="242"/>
    </location>
</feature>
<feature type="transmembrane region" description="Helical" evidence="1">
    <location>
        <begin position="165"/>
        <end position="197"/>
    </location>
</feature>
<reference evidence="2 3" key="1">
    <citation type="submission" date="2020-08" db="EMBL/GenBank/DDBJ databases">
        <title>Genome sequence of Hymenobacter qilianensis JCM 19763T.</title>
        <authorList>
            <person name="Hyun D.-W."/>
            <person name="Bae J.-W."/>
        </authorList>
    </citation>
    <scope>NUCLEOTIDE SEQUENCE [LARGE SCALE GENOMIC DNA]</scope>
    <source>
        <strain evidence="2 3">JCM 19763</strain>
    </source>
</reference>
<dbReference type="EMBL" id="CP060784">
    <property type="protein sequence ID" value="QNP52618.1"/>
    <property type="molecule type" value="Genomic_DNA"/>
</dbReference>
<accession>A0A7H0GWF2</accession>
<keyword evidence="1" id="KW-0472">Membrane</keyword>
<dbReference type="Proteomes" id="UP000516093">
    <property type="component" value="Chromosome"/>
</dbReference>
<feature type="transmembrane region" description="Helical" evidence="1">
    <location>
        <begin position="381"/>
        <end position="407"/>
    </location>
</feature>
<evidence type="ECO:0000313" key="2">
    <source>
        <dbReference type="EMBL" id="QNP52618.1"/>
    </source>
</evidence>
<proteinExistence type="predicted"/>